<organism evidence="3 4">
    <name type="scientific">Myceligenerans crystallogenes</name>
    <dbReference type="NCBI Taxonomy" id="316335"/>
    <lineage>
        <taxon>Bacteria</taxon>
        <taxon>Bacillati</taxon>
        <taxon>Actinomycetota</taxon>
        <taxon>Actinomycetes</taxon>
        <taxon>Micrococcales</taxon>
        <taxon>Promicromonosporaceae</taxon>
        <taxon>Myceligenerans</taxon>
    </lineage>
</organism>
<dbReference type="Proteomes" id="UP001501094">
    <property type="component" value="Unassembled WGS sequence"/>
</dbReference>
<reference evidence="3 4" key="1">
    <citation type="journal article" date="2019" name="Int. J. Syst. Evol. Microbiol.">
        <title>The Global Catalogue of Microorganisms (GCM) 10K type strain sequencing project: providing services to taxonomists for standard genome sequencing and annotation.</title>
        <authorList>
            <consortium name="The Broad Institute Genomics Platform"/>
            <consortium name="The Broad Institute Genome Sequencing Center for Infectious Disease"/>
            <person name="Wu L."/>
            <person name="Ma J."/>
        </authorList>
    </citation>
    <scope>NUCLEOTIDE SEQUENCE [LARGE SCALE GENOMIC DNA]</scope>
    <source>
        <strain evidence="3 4">JCM 14326</strain>
    </source>
</reference>
<dbReference type="Pfam" id="PF12146">
    <property type="entry name" value="Hydrolase_4"/>
    <property type="match status" value="1"/>
</dbReference>
<gene>
    <name evidence="3" type="ORF">GCM10009751_24210</name>
</gene>
<evidence type="ECO:0000313" key="4">
    <source>
        <dbReference type="Proteomes" id="UP001501094"/>
    </source>
</evidence>
<evidence type="ECO:0000313" key="3">
    <source>
        <dbReference type="EMBL" id="GAA1865228.1"/>
    </source>
</evidence>
<protein>
    <submittedName>
        <fullName evidence="3">Alpha/beta hydrolase</fullName>
    </submittedName>
</protein>
<sequence length="317" mass="34701">MSSWSPDVLGDGFEARPVNAPDDDRVVTVVRHVPSTTADGSGQDGAAKPAVLYVHGFVDYFFQTHVAEHIVTAGHPFYAVDLYGYGRSVRDGEDRTAVPLLQEHSADLDAALRVLRDEGHERVVLLAHSMGGLLSSLWVAAHPGAVVGLMLNSPWFGLNRGWFDRVVSTRLVYGIAPALPRAKVNALGGDYATAMHRHHEGEWDFDLRWKPDSAFPVRAAWFASIRRAQAKLARGLSIDVPVLVTTSDATSPGRTREEHLTTDTVLNVRHMWDLAPALGENVQVEIIPGGAHDLALSPPTARKHYLKTITTWLDATF</sequence>
<evidence type="ECO:0000259" key="2">
    <source>
        <dbReference type="Pfam" id="PF12146"/>
    </source>
</evidence>
<name>A0ABN2NE42_9MICO</name>
<dbReference type="EMBL" id="BAAANL010000004">
    <property type="protein sequence ID" value="GAA1865228.1"/>
    <property type="molecule type" value="Genomic_DNA"/>
</dbReference>
<dbReference type="RefSeq" id="WP_344103090.1">
    <property type="nucleotide sequence ID" value="NZ_BAAANL010000004.1"/>
</dbReference>
<feature type="region of interest" description="Disordered" evidence="1">
    <location>
        <begin position="1"/>
        <end position="20"/>
    </location>
</feature>
<dbReference type="InterPro" id="IPR022742">
    <property type="entry name" value="Hydrolase_4"/>
</dbReference>
<comment type="caution">
    <text evidence="3">The sequence shown here is derived from an EMBL/GenBank/DDBJ whole genome shotgun (WGS) entry which is preliminary data.</text>
</comment>
<evidence type="ECO:0000256" key="1">
    <source>
        <dbReference type="SAM" id="MobiDB-lite"/>
    </source>
</evidence>
<dbReference type="Gene3D" id="3.40.50.1820">
    <property type="entry name" value="alpha/beta hydrolase"/>
    <property type="match status" value="1"/>
</dbReference>
<proteinExistence type="predicted"/>
<dbReference type="InterPro" id="IPR029058">
    <property type="entry name" value="AB_hydrolase_fold"/>
</dbReference>
<accession>A0ABN2NE42</accession>
<keyword evidence="3" id="KW-0378">Hydrolase</keyword>
<dbReference type="GO" id="GO:0016787">
    <property type="term" value="F:hydrolase activity"/>
    <property type="evidence" value="ECO:0007669"/>
    <property type="project" value="UniProtKB-KW"/>
</dbReference>
<dbReference type="PANTHER" id="PTHR11614">
    <property type="entry name" value="PHOSPHOLIPASE-RELATED"/>
    <property type="match status" value="1"/>
</dbReference>
<dbReference type="SUPFAM" id="SSF53474">
    <property type="entry name" value="alpha/beta-Hydrolases"/>
    <property type="match status" value="1"/>
</dbReference>
<dbReference type="InterPro" id="IPR051044">
    <property type="entry name" value="MAG_DAG_Lipase"/>
</dbReference>
<keyword evidence="4" id="KW-1185">Reference proteome</keyword>
<feature type="domain" description="Serine aminopeptidase S33" evidence="2">
    <location>
        <begin position="47"/>
        <end position="294"/>
    </location>
</feature>